<feature type="compositionally biased region" description="Basic residues" evidence="1">
    <location>
        <begin position="93"/>
        <end position="103"/>
    </location>
</feature>
<proteinExistence type="predicted"/>
<protein>
    <recommendedName>
        <fullName evidence="5">HMA domain-containing protein</fullName>
    </recommendedName>
</protein>
<accession>W8KUW9</accession>
<dbReference type="AlphaFoldDB" id="W8KUW9"/>
<keyword evidence="2" id="KW-0812">Transmembrane</keyword>
<organism evidence="3 4">
    <name type="scientific">Ectothiorhodospira haloalkaliphila</name>
    <dbReference type="NCBI Taxonomy" id="421628"/>
    <lineage>
        <taxon>Bacteria</taxon>
        <taxon>Pseudomonadati</taxon>
        <taxon>Pseudomonadota</taxon>
        <taxon>Gammaproteobacteria</taxon>
        <taxon>Chromatiales</taxon>
        <taxon>Ectothiorhodospiraceae</taxon>
        <taxon>Ectothiorhodospira</taxon>
    </lineage>
</organism>
<dbReference type="KEGG" id="hhc:M911_15940"/>
<evidence type="ECO:0000313" key="3">
    <source>
        <dbReference type="EMBL" id="AHK80812.1"/>
    </source>
</evidence>
<keyword evidence="4" id="KW-1185">Reference proteome</keyword>
<sequence length="160" mass="17965">MNLIVASIPGRLRLRDKGLQESSTLRTLESLFQDHPAVTGLRGNRRAGSLVVEYDVARLPRARMEQEALEIARPHLGMPPAAPGAKRSTPARPPRRRGPRPLRMRVNRVAKVAMLVSLGVSLAVAELRPRGWKHWHATTGWAFVVALAVHLYVYRRHLVR</sequence>
<feature type="transmembrane region" description="Helical" evidence="2">
    <location>
        <begin position="134"/>
        <end position="154"/>
    </location>
</feature>
<evidence type="ECO:0000313" key="4">
    <source>
        <dbReference type="Proteomes" id="UP000019442"/>
    </source>
</evidence>
<evidence type="ECO:0000256" key="2">
    <source>
        <dbReference type="SAM" id="Phobius"/>
    </source>
</evidence>
<keyword evidence="2" id="KW-0472">Membrane</keyword>
<dbReference type="OrthoDB" id="8527169at2"/>
<keyword evidence="2" id="KW-1133">Transmembrane helix</keyword>
<evidence type="ECO:0000256" key="1">
    <source>
        <dbReference type="SAM" id="MobiDB-lite"/>
    </source>
</evidence>
<dbReference type="EMBL" id="CP007268">
    <property type="protein sequence ID" value="AHK80812.1"/>
    <property type="molecule type" value="Genomic_DNA"/>
</dbReference>
<dbReference type="RefSeq" id="WP_025282943.1">
    <property type="nucleotide sequence ID" value="NZ_CP007268.1"/>
</dbReference>
<feature type="transmembrane region" description="Helical" evidence="2">
    <location>
        <begin position="109"/>
        <end position="128"/>
    </location>
</feature>
<dbReference type="HOGENOM" id="CLU_149217_0_0_6"/>
<feature type="region of interest" description="Disordered" evidence="1">
    <location>
        <begin position="75"/>
        <end position="103"/>
    </location>
</feature>
<name>W8KUW9_9GAMM</name>
<reference evidence="3 4" key="1">
    <citation type="journal article" date="2014" name="J Genomics">
        <title>Draft Genome Sequence of the Extremely Halophilic Phototrophic Purple Sulfur Bacterium Halorhodospira halochloris.</title>
        <authorList>
            <person name="Singh K.S."/>
            <person name="Kirksey J."/>
            <person name="Hoff W.D."/>
            <person name="Deole R."/>
        </authorList>
    </citation>
    <scope>NUCLEOTIDE SEQUENCE [LARGE SCALE GENOMIC DNA]</scope>
    <source>
        <strain evidence="3 4">A</strain>
    </source>
</reference>
<dbReference type="Proteomes" id="UP000019442">
    <property type="component" value="Chromosome"/>
</dbReference>
<reference evidence="4" key="2">
    <citation type="submission" date="2014-02" db="EMBL/GenBank/DDBJ databases">
        <title>Draft Genome Sequence of extremely halophilic bacteria Halorhodospira halochloris.</title>
        <authorList>
            <person name="Singh K.S."/>
        </authorList>
    </citation>
    <scope>NUCLEOTIDE SEQUENCE [LARGE SCALE GENOMIC DNA]</scope>
    <source>
        <strain evidence="4">A</strain>
    </source>
</reference>
<evidence type="ECO:0008006" key="5">
    <source>
        <dbReference type="Google" id="ProtNLM"/>
    </source>
</evidence>
<gene>
    <name evidence="3" type="ORF">M911_15940</name>
</gene>